<dbReference type="EMBL" id="SDEE01000246">
    <property type="protein sequence ID" value="RXW18717.1"/>
    <property type="molecule type" value="Genomic_DNA"/>
</dbReference>
<organism evidence="2 3">
    <name type="scientific">Candolleomyces aberdarensis</name>
    <dbReference type="NCBI Taxonomy" id="2316362"/>
    <lineage>
        <taxon>Eukaryota</taxon>
        <taxon>Fungi</taxon>
        <taxon>Dikarya</taxon>
        <taxon>Basidiomycota</taxon>
        <taxon>Agaricomycotina</taxon>
        <taxon>Agaricomycetes</taxon>
        <taxon>Agaricomycetidae</taxon>
        <taxon>Agaricales</taxon>
        <taxon>Agaricineae</taxon>
        <taxon>Psathyrellaceae</taxon>
        <taxon>Candolleomyces</taxon>
    </lineage>
</organism>
<evidence type="ECO:0000256" key="1">
    <source>
        <dbReference type="SAM" id="Coils"/>
    </source>
</evidence>
<keyword evidence="3" id="KW-1185">Reference proteome</keyword>
<gene>
    <name evidence="2" type="ORF">EST38_g7135</name>
</gene>
<reference evidence="2 3" key="1">
    <citation type="submission" date="2019-01" db="EMBL/GenBank/DDBJ databases">
        <title>Draft genome sequence of Psathyrella aberdarensis IHI B618.</title>
        <authorList>
            <person name="Buettner E."/>
            <person name="Kellner H."/>
        </authorList>
    </citation>
    <scope>NUCLEOTIDE SEQUENCE [LARGE SCALE GENOMIC DNA]</scope>
    <source>
        <strain evidence="2 3">IHI B618</strain>
    </source>
</reference>
<evidence type="ECO:0000313" key="2">
    <source>
        <dbReference type="EMBL" id="RXW18717.1"/>
    </source>
</evidence>
<comment type="caution">
    <text evidence="2">The sequence shown here is derived from an EMBL/GenBank/DDBJ whole genome shotgun (WGS) entry which is preliminary data.</text>
</comment>
<name>A0A4Q2DFW6_9AGAR</name>
<keyword evidence="1" id="KW-0175">Coiled coil</keyword>
<dbReference type="AlphaFoldDB" id="A0A4Q2DFW6"/>
<dbReference type="Proteomes" id="UP000290288">
    <property type="component" value="Unassembled WGS sequence"/>
</dbReference>
<dbReference type="OrthoDB" id="78198at2759"/>
<evidence type="ECO:0000313" key="3">
    <source>
        <dbReference type="Proteomes" id="UP000290288"/>
    </source>
</evidence>
<feature type="coiled-coil region" evidence="1">
    <location>
        <begin position="3"/>
        <end position="61"/>
    </location>
</feature>
<sequence>MYFDDLEAAQMQVFEELEEEEDAEEELLSLSTAVGMMVYGAEEARHQRNEARRDRRQYLVRSDLLPDPRRATPWQALYQSRNNRAYITTMGFDVATFDYILESGFTEHWTINTIPRSDSINTAPPLVSRRSLDAAGGLGLVLHYLTSTMLDVSLMQIFALIPSTVSRYLNFTLSILLKTLRSMNDARVSWLEGGEFQDRNELITERHSLLTGAFGSLDGLNLPVQTSPDDEIENAMYNGWLSDHFVSCVLAFCSQGRY</sequence>
<protein>
    <submittedName>
        <fullName evidence="2">Uncharacterized protein</fullName>
    </submittedName>
</protein>
<accession>A0A4Q2DFW6</accession>
<dbReference type="PANTHER" id="PTHR48471:SF1">
    <property type="entry name" value="DDE TNP4 DOMAIN-CONTAINING PROTEIN"/>
    <property type="match status" value="1"/>
</dbReference>
<proteinExistence type="predicted"/>
<dbReference type="PANTHER" id="PTHR48471">
    <property type="entry name" value="DDE TNP4 DOMAIN-CONTAINING PROTEIN"/>
    <property type="match status" value="1"/>
</dbReference>